<evidence type="ECO:0000256" key="2">
    <source>
        <dbReference type="ARBA" id="ARBA00022840"/>
    </source>
</evidence>
<dbReference type="SMART" id="SM00421">
    <property type="entry name" value="HTH_LUXR"/>
    <property type="match status" value="1"/>
</dbReference>
<dbReference type="InterPro" id="IPR000792">
    <property type="entry name" value="Tscrpt_reg_LuxR_C"/>
</dbReference>
<dbReference type="Gene3D" id="1.25.40.10">
    <property type="entry name" value="Tetratricopeptide repeat domain"/>
    <property type="match status" value="1"/>
</dbReference>
<keyword evidence="5" id="KW-1185">Reference proteome</keyword>
<dbReference type="RefSeq" id="WP_259629016.1">
    <property type="nucleotide sequence ID" value="NZ_JANYMP010000034.1"/>
</dbReference>
<evidence type="ECO:0000259" key="3">
    <source>
        <dbReference type="PROSITE" id="PS50043"/>
    </source>
</evidence>
<dbReference type="PROSITE" id="PS00622">
    <property type="entry name" value="HTH_LUXR_1"/>
    <property type="match status" value="1"/>
</dbReference>
<feature type="domain" description="HTH luxR-type" evidence="3">
    <location>
        <begin position="882"/>
        <end position="947"/>
    </location>
</feature>
<organism evidence="4 5">
    <name type="scientific">Umezawaea endophytica</name>
    <dbReference type="NCBI Taxonomy" id="1654476"/>
    <lineage>
        <taxon>Bacteria</taxon>
        <taxon>Bacillati</taxon>
        <taxon>Actinomycetota</taxon>
        <taxon>Actinomycetes</taxon>
        <taxon>Pseudonocardiales</taxon>
        <taxon>Pseudonocardiaceae</taxon>
        <taxon>Umezawaea</taxon>
    </lineage>
</organism>
<dbReference type="InterPro" id="IPR027417">
    <property type="entry name" value="P-loop_NTPase"/>
</dbReference>
<dbReference type="GO" id="GO:0006355">
    <property type="term" value="P:regulation of DNA-templated transcription"/>
    <property type="evidence" value="ECO:0007669"/>
    <property type="project" value="InterPro"/>
</dbReference>
<dbReference type="GO" id="GO:0005737">
    <property type="term" value="C:cytoplasm"/>
    <property type="evidence" value="ECO:0007669"/>
    <property type="project" value="TreeGrafter"/>
</dbReference>
<dbReference type="SUPFAM" id="SSF46894">
    <property type="entry name" value="C-terminal effector domain of the bipartite response regulators"/>
    <property type="match status" value="1"/>
</dbReference>
<accession>A0A9X2VVQ0</accession>
<name>A0A9X2VVQ0_9PSEU</name>
<comment type="caution">
    <text evidence="4">The sequence shown here is derived from an EMBL/GenBank/DDBJ whole genome shotgun (WGS) entry which is preliminary data.</text>
</comment>
<evidence type="ECO:0000313" key="4">
    <source>
        <dbReference type="EMBL" id="MCS7483559.1"/>
    </source>
</evidence>
<dbReference type="PANTHER" id="PTHR16305:SF35">
    <property type="entry name" value="TRANSCRIPTIONAL ACTIVATOR DOMAIN"/>
    <property type="match status" value="1"/>
</dbReference>
<keyword evidence="2" id="KW-0067">ATP-binding</keyword>
<evidence type="ECO:0000256" key="1">
    <source>
        <dbReference type="ARBA" id="ARBA00022741"/>
    </source>
</evidence>
<dbReference type="SUPFAM" id="SSF48452">
    <property type="entry name" value="TPR-like"/>
    <property type="match status" value="1"/>
</dbReference>
<dbReference type="InterPro" id="IPR036388">
    <property type="entry name" value="WH-like_DNA-bd_sf"/>
</dbReference>
<dbReference type="Gene3D" id="1.10.10.10">
    <property type="entry name" value="Winged helix-like DNA-binding domain superfamily/Winged helix DNA-binding domain"/>
    <property type="match status" value="1"/>
</dbReference>
<dbReference type="CDD" id="cd06170">
    <property type="entry name" value="LuxR_C_like"/>
    <property type="match status" value="1"/>
</dbReference>
<protein>
    <submittedName>
        <fullName evidence="4">AAA family ATPase</fullName>
    </submittedName>
</protein>
<gene>
    <name evidence="4" type="ORF">NZH93_42535</name>
</gene>
<evidence type="ECO:0000313" key="5">
    <source>
        <dbReference type="Proteomes" id="UP001141259"/>
    </source>
</evidence>
<dbReference type="AlphaFoldDB" id="A0A9X2VVQ0"/>
<sequence length="949" mass="101749">MSFTFDGRAWGLAAEAAVVTERLADVGRDRGRVVLISGPSGSGKTSLLDVAAEQAHGAGFRVLRTAGGPLARHTEFGAVRRIFRTSSVDAAGRRAMTDAIRFTRSHTEVAVAYGEARWAGIPIEVLHSLYRSMATLAAVQPVALVVDDLHQVDLSSVRWLVHLARRVAGLPVVVFATVADDVDNPADTLLAELGAAPRCQVLRLAPLGPEAATTMVARHLEAEPAAEFTAVCHEVSGGNPLVLRETLRALANRSVPPLPDRVDLAREVGVRARCKWVLDVLRAQAGPVVLLARVIAVLGDDADLSVVAEVGSAELTATRRAAAVLGRVGVLVPGTLEFTHPAMAETIARDTTSSQLVRLHQRAARSLSDRGAPVDVVAAHLLAAGPPEQPEMVTVLREASSTAVERGAPDLAMSYLRHALTGRWEPDLRITLLGALTLVERSADPKSAWEHLVEALRMMDSPLRRARAAISLFPLPTGSAAATLVDVLEDCLERLGPVAGTEPEVDELRTRLFAHTICVAVGDRDVMARLRPRVDALDEDSLGGTPGQCALLAIKVFFAAMEGERDAASAVESVTRAMRGDLLLRDDMLHPMFMSALAVLQVAERFDLVAPLYDIGIAEAKARNLPMVHAMLCGARSALRFHGGDVPGALADARAASEAHSAGYRGDNQPLTVAAAVACLGELGRWDEAADLLDTDFSPAAERSYRWCSVLAARAWVFEGRGDLRSALDHLLECGRRLSWWNIHSEVYLPWRGRAALLHHRLGNTAEARRLAGEALDSAQRWGTDGAIGSALRALGVVEGGVRGIALLRRAVVHGERSAARLELAKTLIELGCAQHAADDHEVARRTLRRGLDLATQCGAAVVAARARTELIAAGGRPRRNRLHGTNALTPAESQVVRFAARGISNDEIAQALFVTQRTVEFHLTNSYRKLGLTERSQLTDVVEPDDPR</sequence>
<dbReference type="InterPro" id="IPR041664">
    <property type="entry name" value="AAA_16"/>
</dbReference>
<dbReference type="InterPro" id="IPR011990">
    <property type="entry name" value="TPR-like_helical_dom_sf"/>
</dbReference>
<dbReference type="GO" id="GO:0004016">
    <property type="term" value="F:adenylate cyclase activity"/>
    <property type="evidence" value="ECO:0007669"/>
    <property type="project" value="TreeGrafter"/>
</dbReference>
<dbReference type="GO" id="GO:0003677">
    <property type="term" value="F:DNA binding"/>
    <property type="evidence" value="ECO:0007669"/>
    <property type="project" value="InterPro"/>
</dbReference>
<dbReference type="SUPFAM" id="SSF52540">
    <property type="entry name" value="P-loop containing nucleoside triphosphate hydrolases"/>
    <property type="match status" value="1"/>
</dbReference>
<dbReference type="EMBL" id="JANYMP010000034">
    <property type="protein sequence ID" value="MCS7483559.1"/>
    <property type="molecule type" value="Genomic_DNA"/>
</dbReference>
<keyword evidence="1" id="KW-0547">Nucleotide-binding</keyword>
<dbReference type="Pfam" id="PF00196">
    <property type="entry name" value="GerE"/>
    <property type="match status" value="1"/>
</dbReference>
<dbReference type="PANTHER" id="PTHR16305">
    <property type="entry name" value="TESTICULAR SOLUBLE ADENYLYL CYCLASE"/>
    <property type="match status" value="1"/>
</dbReference>
<dbReference type="PRINTS" id="PR00038">
    <property type="entry name" value="HTHLUXR"/>
</dbReference>
<dbReference type="Proteomes" id="UP001141259">
    <property type="component" value="Unassembled WGS sequence"/>
</dbReference>
<dbReference type="SMART" id="SM00382">
    <property type="entry name" value="AAA"/>
    <property type="match status" value="1"/>
</dbReference>
<dbReference type="GO" id="GO:0005524">
    <property type="term" value="F:ATP binding"/>
    <property type="evidence" value="ECO:0007669"/>
    <property type="project" value="UniProtKB-KW"/>
</dbReference>
<reference evidence="4" key="1">
    <citation type="submission" date="2022-08" db="EMBL/GenBank/DDBJ databases">
        <authorList>
            <person name="Tistechok S."/>
            <person name="Samborskyy M."/>
            <person name="Roman I."/>
        </authorList>
    </citation>
    <scope>NUCLEOTIDE SEQUENCE</scope>
    <source>
        <strain evidence="4">DSM 103496</strain>
    </source>
</reference>
<dbReference type="InterPro" id="IPR016032">
    <property type="entry name" value="Sig_transdc_resp-reg_C-effctor"/>
</dbReference>
<dbReference type="InterPro" id="IPR003593">
    <property type="entry name" value="AAA+_ATPase"/>
</dbReference>
<dbReference type="PROSITE" id="PS50043">
    <property type="entry name" value="HTH_LUXR_2"/>
    <property type="match status" value="1"/>
</dbReference>
<dbReference type="Pfam" id="PF13191">
    <property type="entry name" value="AAA_16"/>
    <property type="match status" value="1"/>
</dbReference>
<proteinExistence type="predicted"/>